<evidence type="ECO:0000313" key="2">
    <source>
        <dbReference type="EMBL" id="RVW59360.1"/>
    </source>
</evidence>
<organism evidence="2 3">
    <name type="scientific">Vitis vinifera</name>
    <name type="common">Grape</name>
    <dbReference type="NCBI Taxonomy" id="29760"/>
    <lineage>
        <taxon>Eukaryota</taxon>
        <taxon>Viridiplantae</taxon>
        <taxon>Streptophyta</taxon>
        <taxon>Embryophyta</taxon>
        <taxon>Tracheophyta</taxon>
        <taxon>Spermatophyta</taxon>
        <taxon>Magnoliopsida</taxon>
        <taxon>eudicotyledons</taxon>
        <taxon>Gunneridae</taxon>
        <taxon>Pentapetalae</taxon>
        <taxon>rosids</taxon>
        <taxon>Vitales</taxon>
        <taxon>Vitaceae</taxon>
        <taxon>Viteae</taxon>
        <taxon>Vitis</taxon>
    </lineage>
</organism>
<feature type="region of interest" description="Disordered" evidence="1">
    <location>
        <begin position="273"/>
        <end position="294"/>
    </location>
</feature>
<evidence type="ECO:0000313" key="3">
    <source>
        <dbReference type="Proteomes" id="UP000288805"/>
    </source>
</evidence>
<dbReference type="EMBL" id="QGNW01000895">
    <property type="protein sequence ID" value="RVW59360.1"/>
    <property type="molecule type" value="Genomic_DNA"/>
</dbReference>
<feature type="compositionally biased region" description="Low complexity" evidence="1">
    <location>
        <begin position="285"/>
        <end position="294"/>
    </location>
</feature>
<gene>
    <name evidence="2" type="ORF">CK203_109350</name>
</gene>
<protein>
    <recommendedName>
        <fullName evidence="4">Retrotransposon gag domain-containing protein</fullName>
    </recommendedName>
</protein>
<proteinExistence type="predicted"/>
<comment type="caution">
    <text evidence="2">The sequence shown here is derived from an EMBL/GenBank/DDBJ whole genome shotgun (WGS) entry which is preliminary data.</text>
</comment>
<reference evidence="2 3" key="1">
    <citation type="journal article" date="2018" name="PLoS Genet.">
        <title>Population sequencing reveals clonal diversity and ancestral inbreeding in the grapevine cultivar Chardonnay.</title>
        <authorList>
            <person name="Roach M.J."/>
            <person name="Johnson D.L."/>
            <person name="Bohlmann J."/>
            <person name="van Vuuren H.J."/>
            <person name="Jones S.J."/>
            <person name="Pretorius I.S."/>
            <person name="Schmidt S.A."/>
            <person name="Borneman A.R."/>
        </authorList>
    </citation>
    <scope>NUCLEOTIDE SEQUENCE [LARGE SCALE GENOMIC DNA]</scope>
    <source>
        <strain evidence="3">cv. Chardonnay</strain>
        <tissue evidence="2">Leaf</tissue>
    </source>
</reference>
<dbReference type="Proteomes" id="UP000288805">
    <property type="component" value="Unassembled WGS sequence"/>
</dbReference>
<evidence type="ECO:0008006" key="4">
    <source>
        <dbReference type="Google" id="ProtNLM"/>
    </source>
</evidence>
<evidence type="ECO:0000256" key="1">
    <source>
        <dbReference type="SAM" id="MobiDB-lite"/>
    </source>
</evidence>
<accession>A0A438FHZ3</accession>
<name>A0A438FHZ3_VITVI</name>
<sequence>MGGFLFVSALSEWSEEVLKLLGILDMFKEALHIEGADPLFFKRKEEQVIGPCCLILGVTAFLGVDFSQSNYEDFSLEDERLDSSPLGVKKVGPTLGKTSDLRPWRFTSLSLASLWEEKKQVTGTPFLYKEPEPSDLNSKKHFSFCACHIEYEIVEEAMNFMSYVAEVSRGWDEPNARDMGRMTSQPNAKGEMYILNDDIDMKAKIAAMARILEELKMKKMQEVQAISQTLLQAMPCAICLSYEHLVEECPTIPSMREMFGDGNTYNSNWRDHPNFSWKPQPPQYKQPAQAPQQASNLDQAMVNLSKVVGDFVGAQKSINAHLSQRIDSVESSLNKRMDEVQNDLSQKIDNLQDSISRFANLNTVQEKGIFPSQPYQNSKGIHEVEAQKGESSMVKEVKTVITSSGKEVDMPTCKLEHKGIVIKEELMKKHMPPPFPQALYGKIIQTKSQVRDANFIWDPGKLNQDQIF</sequence>
<dbReference type="AlphaFoldDB" id="A0A438FHZ3"/>